<dbReference type="RefSeq" id="XP_002506341.1">
    <property type="nucleotide sequence ID" value="XM_002506295.1"/>
</dbReference>
<protein>
    <submittedName>
        <fullName evidence="2">Uncharacterized protein</fullName>
    </submittedName>
</protein>
<proteinExistence type="predicted"/>
<dbReference type="Gene3D" id="1.25.10.10">
    <property type="entry name" value="Leucine-rich Repeat Variant"/>
    <property type="match status" value="1"/>
</dbReference>
<gene>
    <name evidence="2" type="ORF">MICPUN_64412</name>
</gene>
<dbReference type="AlphaFoldDB" id="C1EI06"/>
<dbReference type="EMBL" id="CP001333">
    <property type="protein sequence ID" value="ACO67599.1"/>
    <property type="molecule type" value="Genomic_DNA"/>
</dbReference>
<dbReference type="OMA" id="RIAECAC"/>
<evidence type="ECO:0000313" key="2">
    <source>
        <dbReference type="EMBL" id="ACO67599.1"/>
    </source>
</evidence>
<dbReference type="KEGG" id="mis:MICPUN_64412"/>
<name>C1EI06_MICCC</name>
<dbReference type="GeneID" id="8249448"/>
<dbReference type="SUPFAM" id="SSF48371">
    <property type="entry name" value="ARM repeat"/>
    <property type="match status" value="1"/>
</dbReference>
<dbReference type="STRING" id="296587.C1EI06"/>
<evidence type="ECO:0000256" key="1">
    <source>
        <dbReference type="SAM" id="MobiDB-lite"/>
    </source>
</evidence>
<dbReference type="InterPro" id="IPR016024">
    <property type="entry name" value="ARM-type_fold"/>
</dbReference>
<organism evidence="2 3">
    <name type="scientific">Micromonas commoda (strain RCC299 / NOUM17 / CCMP2709)</name>
    <name type="common">Picoplanktonic green alga</name>
    <dbReference type="NCBI Taxonomy" id="296587"/>
    <lineage>
        <taxon>Eukaryota</taxon>
        <taxon>Viridiplantae</taxon>
        <taxon>Chlorophyta</taxon>
        <taxon>Mamiellophyceae</taxon>
        <taxon>Mamiellales</taxon>
        <taxon>Mamiellaceae</taxon>
        <taxon>Micromonas</taxon>
    </lineage>
</organism>
<keyword evidence="3" id="KW-1185">Reference proteome</keyword>
<accession>C1EI06</accession>
<sequence>MGIHDLPPFPIPVDKFIEEVESDNASTAAQCCAAFATLATKVPVPRDFRGACRSVMGLVERTGNGFGRATKESASAAMAALLACVPGADKHMVQRGVVGKLVAIAVADEEDGEGDETPAAADGTSGTTRRGGVNGMGTLTLNALECIRILAASEHGVSELMKNDEAMHFATRRCDSGDARIAECACDVLCALASRGVAHRTRVKDVGGVGALARALASHGGANEEVALRALLGLAMTCAQDAEAQAELVRVDGAVPALLAAQRSGGDAAGGISKDLWGSIGKNPTLKMAAMEALRADVERARLVESA</sequence>
<evidence type="ECO:0000313" key="3">
    <source>
        <dbReference type="Proteomes" id="UP000002009"/>
    </source>
</evidence>
<reference evidence="2 3" key="1">
    <citation type="journal article" date="2009" name="Science">
        <title>Green evolution and dynamic adaptations revealed by genomes of the marine picoeukaryotes Micromonas.</title>
        <authorList>
            <person name="Worden A.Z."/>
            <person name="Lee J.H."/>
            <person name="Mock T."/>
            <person name="Rouze P."/>
            <person name="Simmons M.P."/>
            <person name="Aerts A.L."/>
            <person name="Allen A.E."/>
            <person name="Cuvelier M.L."/>
            <person name="Derelle E."/>
            <person name="Everett M.V."/>
            <person name="Foulon E."/>
            <person name="Grimwood J."/>
            <person name="Gundlach H."/>
            <person name="Henrissat B."/>
            <person name="Napoli C."/>
            <person name="McDonald S.M."/>
            <person name="Parker M.S."/>
            <person name="Rombauts S."/>
            <person name="Salamov A."/>
            <person name="Von Dassow P."/>
            <person name="Badger J.H."/>
            <person name="Coutinho P.M."/>
            <person name="Demir E."/>
            <person name="Dubchak I."/>
            <person name="Gentemann C."/>
            <person name="Eikrem W."/>
            <person name="Gready J.E."/>
            <person name="John U."/>
            <person name="Lanier W."/>
            <person name="Lindquist E.A."/>
            <person name="Lucas S."/>
            <person name="Mayer K.F."/>
            <person name="Moreau H."/>
            <person name="Not F."/>
            <person name="Otillar R."/>
            <person name="Panaud O."/>
            <person name="Pangilinan J."/>
            <person name="Paulsen I."/>
            <person name="Piegu B."/>
            <person name="Poliakov A."/>
            <person name="Robbens S."/>
            <person name="Schmutz J."/>
            <person name="Toulza E."/>
            <person name="Wyss T."/>
            <person name="Zelensky A."/>
            <person name="Zhou K."/>
            <person name="Armbrust E.V."/>
            <person name="Bhattacharya D."/>
            <person name="Goodenough U.W."/>
            <person name="Van de Peer Y."/>
            <person name="Grigoriev I.V."/>
        </authorList>
    </citation>
    <scope>NUCLEOTIDE SEQUENCE [LARGE SCALE GENOMIC DNA]</scope>
    <source>
        <strain evidence="3">RCC299 / NOUM17</strain>
    </source>
</reference>
<feature type="region of interest" description="Disordered" evidence="1">
    <location>
        <begin position="112"/>
        <end position="132"/>
    </location>
</feature>
<dbReference type="Proteomes" id="UP000002009">
    <property type="component" value="Chromosome 15"/>
</dbReference>
<dbReference type="InterPro" id="IPR011989">
    <property type="entry name" value="ARM-like"/>
</dbReference>
<dbReference type="InParanoid" id="C1EI06"/>